<dbReference type="Proteomes" id="UP001296776">
    <property type="component" value="Unassembled WGS sequence"/>
</dbReference>
<dbReference type="EMBL" id="NRSJ01000002">
    <property type="protein sequence ID" value="MBK1703364.1"/>
    <property type="molecule type" value="Genomic_DNA"/>
</dbReference>
<evidence type="ECO:0000313" key="1">
    <source>
        <dbReference type="EMBL" id="MBK1703364.1"/>
    </source>
</evidence>
<reference evidence="1" key="1">
    <citation type="submission" date="2017-08" db="EMBL/GenBank/DDBJ databases">
        <authorList>
            <person name="Imhoff J.F."/>
            <person name="Rahn T."/>
            <person name="Kuenzel S."/>
            <person name="Neulinger S.C."/>
        </authorList>
    </citation>
    <scope>NUCLEOTIDE SEQUENCE</scope>
    <source>
        <strain evidence="1">DSM 11080</strain>
    </source>
</reference>
<gene>
    <name evidence="1" type="ORF">CKO40_02060</name>
</gene>
<comment type="caution">
    <text evidence="1">The sequence shown here is derived from an EMBL/GenBank/DDBJ whole genome shotgun (WGS) entry which is preliminary data.</text>
</comment>
<proteinExistence type="predicted"/>
<sequence length="62" mass="6842">MAKCASTYLQHQAQEAAHANAQLSGDTPRYITPAGFFNAMKALDPLADRPTFIPYRERYAGP</sequence>
<organism evidence="1 2">
    <name type="scientific">Halochromatium glycolicum</name>
    <dbReference type="NCBI Taxonomy" id="85075"/>
    <lineage>
        <taxon>Bacteria</taxon>
        <taxon>Pseudomonadati</taxon>
        <taxon>Pseudomonadota</taxon>
        <taxon>Gammaproteobacteria</taxon>
        <taxon>Chromatiales</taxon>
        <taxon>Chromatiaceae</taxon>
        <taxon>Halochromatium</taxon>
    </lineage>
</organism>
<dbReference type="AlphaFoldDB" id="A0AAJ0U165"/>
<keyword evidence="2" id="KW-1185">Reference proteome</keyword>
<accession>A0AAJ0U165</accession>
<reference evidence="1" key="2">
    <citation type="journal article" date="2020" name="Microorganisms">
        <title>Osmotic Adaptation and Compatible Solute Biosynthesis of Phototrophic Bacteria as Revealed from Genome Analyses.</title>
        <authorList>
            <person name="Imhoff J.F."/>
            <person name="Rahn T."/>
            <person name="Kunzel S."/>
            <person name="Keller A."/>
            <person name="Neulinger S.C."/>
        </authorList>
    </citation>
    <scope>NUCLEOTIDE SEQUENCE</scope>
    <source>
        <strain evidence="1">DSM 11080</strain>
    </source>
</reference>
<name>A0AAJ0U165_9GAMM</name>
<protein>
    <submittedName>
        <fullName evidence="1">Uncharacterized protein</fullName>
    </submittedName>
</protein>
<evidence type="ECO:0000313" key="2">
    <source>
        <dbReference type="Proteomes" id="UP001296776"/>
    </source>
</evidence>